<accession>A0A2R2MNR2</accession>
<feature type="region of interest" description="Disordered" evidence="2">
    <location>
        <begin position="1416"/>
        <end position="1484"/>
    </location>
</feature>
<feature type="compositionally biased region" description="Polar residues" evidence="2">
    <location>
        <begin position="1259"/>
        <end position="1281"/>
    </location>
</feature>
<feature type="compositionally biased region" description="Low complexity" evidence="2">
    <location>
        <begin position="1202"/>
        <end position="1214"/>
    </location>
</feature>
<dbReference type="Proteomes" id="UP000085678">
    <property type="component" value="Unplaced"/>
</dbReference>
<feature type="region of interest" description="Disordered" evidence="2">
    <location>
        <begin position="44"/>
        <end position="73"/>
    </location>
</feature>
<feature type="region of interest" description="Disordered" evidence="2">
    <location>
        <begin position="1245"/>
        <end position="1335"/>
    </location>
</feature>
<feature type="region of interest" description="Disordered" evidence="2">
    <location>
        <begin position="745"/>
        <end position="1223"/>
    </location>
</feature>
<dbReference type="RefSeq" id="XP_023931856.1">
    <property type="nucleotide sequence ID" value="XM_024076088.1"/>
</dbReference>
<evidence type="ECO:0000256" key="2">
    <source>
        <dbReference type="SAM" id="MobiDB-lite"/>
    </source>
</evidence>
<feature type="compositionally biased region" description="Basic and acidic residues" evidence="2">
    <location>
        <begin position="853"/>
        <end position="897"/>
    </location>
</feature>
<keyword evidence="1" id="KW-0175">Coiled coil</keyword>
<feature type="coiled-coil region" evidence="1">
    <location>
        <begin position="420"/>
        <end position="560"/>
    </location>
</feature>
<feature type="compositionally biased region" description="Low complexity" evidence="2">
    <location>
        <begin position="116"/>
        <end position="130"/>
    </location>
</feature>
<feature type="region of interest" description="Disordered" evidence="2">
    <location>
        <begin position="1520"/>
        <end position="1554"/>
    </location>
</feature>
<feature type="compositionally biased region" description="Basic and acidic residues" evidence="2">
    <location>
        <begin position="1348"/>
        <end position="1363"/>
    </location>
</feature>
<feature type="compositionally biased region" description="Basic and acidic residues" evidence="2">
    <location>
        <begin position="699"/>
        <end position="713"/>
    </location>
</feature>
<protein>
    <submittedName>
        <fullName evidence="4">Uncharacterized protein LOC106165554</fullName>
    </submittedName>
</protein>
<feature type="region of interest" description="Disordered" evidence="2">
    <location>
        <begin position="699"/>
        <end position="726"/>
    </location>
</feature>
<feature type="region of interest" description="Disordered" evidence="2">
    <location>
        <begin position="241"/>
        <end position="262"/>
    </location>
</feature>
<feature type="compositionally biased region" description="Low complexity" evidence="2">
    <location>
        <begin position="819"/>
        <end position="836"/>
    </location>
</feature>
<dbReference type="KEGG" id="lak:106165554"/>
<name>A0A2R2MNR2_LINAN</name>
<feature type="region of interest" description="Disordered" evidence="2">
    <location>
        <begin position="1348"/>
        <end position="1376"/>
    </location>
</feature>
<keyword evidence="3" id="KW-1185">Reference proteome</keyword>
<feature type="region of interest" description="Disordered" evidence="2">
    <location>
        <begin position="658"/>
        <end position="682"/>
    </location>
</feature>
<feature type="compositionally biased region" description="Basic and acidic residues" evidence="2">
    <location>
        <begin position="1282"/>
        <end position="1298"/>
    </location>
</feature>
<dbReference type="GeneID" id="106165554"/>
<evidence type="ECO:0000256" key="1">
    <source>
        <dbReference type="SAM" id="Coils"/>
    </source>
</evidence>
<evidence type="ECO:0000313" key="3">
    <source>
        <dbReference type="Proteomes" id="UP000085678"/>
    </source>
</evidence>
<proteinExistence type="predicted"/>
<feature type="compositionally biased region" description="Polar residues" evidence="2">
    <location>
        <begin position="1450"/>
        <end position="1484"/>
    </location>
</feature>
<dbReference type="OrthoDB" id="6156915at2759"/>
<feature type="compositionally biased region" description="Basic and acidic residues" evidence="2">
    <location>
        <begin position="241"/>
        <end position="250"/>
    </location>
</feature>
<feature type="compositionally biased region" description="Polar residues" evidence="2">
    <location>
        <begin position="51"/>
        <end position="67"/>
    </location>
</feature>
<feature type="compositionally biased region" description="Polar residues" evidence="2">
    <location>
        <begin position="1020"/>
        <end position="1033"/>
    </location>
</feature>
<feature type="compositionally biased region" description="Polar residues" evidence="2">
    <location>
        <begin position="783"/>
        <end position="798"/>
    </location>
</feature>
<dbReference type="STRING" id="7574.A0A2R2MNR2"/>
<feature type="region of interest" description="Disordered" evidence="2">
    <location>
        <begin position="86"/>
        <end position="135"/>
    </location>
</feature>
<feature type="region of interest" description="Disordered" evidence="2">
    <location>
        <begin position="625"/>
        <end position="645"/>
    </location>
</feature>
<sequence>MSTSPNSLFNSTTERMFQHQWAATSHGHSSLDAHSNRENINKERLSKGKEFNSTPDLSGSDEIQNGYLSDDISDSVQGKMANHLRKSHSVEMVNRGVSSPDSVGRPPLGRPRSETRLSSPSLPRSTPKRSNTPTSFLMCSPGSDELLQLLENIGRESSNLKSELEKARNREGELLMEMKKAQGKDSEEMSARLAQEIEVLRSENKELYRQASSASSSNKQYQKMIEDLQQKVHNLQKKSTMLEKQEKQHPQVDAIPNGKDFMKPMSTKGQVGQGRGGMLVGKIMMVSEKGVNTDQDKMSVQSVTTGQQTELVASSQHVTTQTGLYVGQGHLGNEPVTVFPVQHAITQTDLQVGQGQLGNEFVTLSPVQHAMTQTEERTATDGFVSPSDKLSQDGASGDPLDMDDLGPHGPLRSIGNVSDVKELQRSLASATLENELLQSKLTKTNTEMSAKITEINNLLQECRAELTSVKEKNKELKSNAETHDMKMEALVAQVKTLENSASSSQKDNEKLNRQLNEALATIRSQLSSPVANTAMLEKEAAFLREKLSLVEEERNNLRHELSWIRHHNSTAHDTTRWPQDSTSQDNPGTMELALEPATEKQELLTELDMLKDDFEYMKRDMEQVQRSFDHPSSHSTDQRSSDHYTYPRSTNRLALAKPHTAHDRHPAVTNANTTPGNKGEVVKNLGDLNVKVTIKLDEKLRKDPVGENPQDHPRHSRREPVTSTPKHLAQTAAWVETLPVGQREPLEALTPLTPDTHEGLRKLPPEKREGSNYSTPVKKVGSLTVTPEKWNNTQSQSVVPRLNLDSGHDESRSGAPLLGTPQSSNTSSSSRVSGGTAIHMGEPLMASSPSRAVSDDRQTRDMEHGKEHPGGRTEYAGHRTENPAHGMKFENRHKEAQECSTASETRHKENMGQRREYAAPARTIDRFEDGRSKGAKDHRQAALQSDIEQRLYYQTRASHAGHKEHQDTRAAPVHSRAPVDHQRSPLYSSSKPHESADRGRSSLPQNKDQSRQVGYERASETGSVPSRSPTQHGANMRDLYHNPYHHGKDGEAQRGGIYVSKTTVSSSRQENRHSPGGGLIRETVAQRMEVREFSQLEPEAVTSEEEYKELPRSKYTKGSKNPDRPGFRDQVNSKREDKSGDVDGKRQSDYQAPELEQRGRSPRSPPRWMRTRGVGSPPLRHRSDSHQRPLGRSRSLTNTRVSSPQGPGRPQGSPLTNPDTTMTVSELDSSQYSFSQHFLEEVDKKYGLGDKNKTRNPRRVSQTSAPQNSTYSFSHLDGSQHSLDDSQRQAAEAIEKKYLNSSPTAGDRHLSPFRGSGDRHLSPSGGFGDRHTSGASFDTSIDKYYQVRDTSKRSVEGQEKVNRSNDGATESTLNQSFAVRDLSMEFEQVSKRATEPNKLSPEERRYADKLIDKYLTQATGLPPPKPYDRTYGASEGSTTGQRPLNACQEAYSSSEHLPNRQAPPNSHQREYGSSGQQQVSVTNDHWSVNIKNSSDQRRDRGLEHSGVVSAVDLGEMDSDFSGIDSGQFEPYPTLPEPVRRPRLYSNTTEEDSISTSGSTWLNIEIAKLHNDGF</sequence>
<dbReference type="InParanoid" id="A0A2R2MNR2"/>
<feature type="compositionally biased region" description="Basic and acidic residues" evidence="2">
    <location>
        <begin position="1306"/>
        <end position="1321"/>
    </location>
</feature>
<feature type="compositionally biased region" description="Basic and acidic residues" evidence="2">
    <location>
        <begin position="755"/>
        <end position="770"/>
    </location>
</feature>
<feature type="compositionally biased region" description="Basic and acidic residues" evidence="2">
    <location>
        <begin position="991"/>
        <end position="1000"/>
    </location>
</feature>
<evidence type="ECO:0000313" key="4">
    <source>
        <dbReference type="RefSeq" id="XP_023931856.1"/>
    </source>
</evidence>
<feature type="region of interest" description="Disordered" evidence="2">
    <location>
        <begin position="373"/>
        <end position="416"/>
    </location>
</feature>
<gene>
    <name evidence="4" type="primary">LOC106165554</name>
</gene>
<feature type="compositionally biased region" description="Basic and acidic residues" evidence="2">
    <location>
        <begin position="904"/>
        <end position="940"/>
    </location>
</feature>
<organism evidence="3 4">
    <name type="scientific">Lingula anatina</name>
    <name type="common">Brachiopod</name>
    <name type="synonym">Lingula unguis</name>
    <dbReference type="NCBI Taxonomy" id="7574"/>
    <lineage>
        <taxon>Eukaryota</taxon>
        <taxon>Metazoa</taxon>
        <taxon>Spiralia</taxon>
        <taxon>Lophotrochozoa</taxon>
        <taxon>Brachiopoda</taxon>
        <taxon>Linguliformea</taxon>
        <taxon>Lingulata</taxon>
        <taxon>Lingulida</taxon>
        <taxon>Linguloidea</taxon>
        <taxon>Lingulidae</taxon>
        <taxon>Lingula</taxon>
    </lineage>
</organism>
<feature type="compositionally biased region" description="Basic and acidic residues" evidence="2">
    <location>
        <begin position="1120"/>
        <end position="1148"/>
    </location>
</feature>
<reference evidence="4" key="1">
    <citation type="submission" date="2025-08" db="UniProtKB">
        <authorList>
            <consortium name="RefSeq"/>
        </authorList>
    </citation>
    <scope>IDENTIFICATION</scope>
    <source>
        <tissue evidence="4">Gonads</tissue>
    </source>
</reference>
<feature type="compositionally biased region" description="Basic and acidic residues" evidence="2">
    <location>
        <begin position="625"/>
        <end position="642"/>
    </location>
</feature>
<feature type="compositionally biased region" description="Polar residues" evidence="2">
    <location>
        <begin position="1364"/>
        <end position="1376"/>
    </location>
</feature>